<proteinExistence type="predicted"/>
<evidence type="ECO:0000313" key="2">
    <source>
        <dbReference type="EMBL" id="OLF04527.1"/>
    </source>
</evidence>
<organism evidence="2 3">
    <name type="scientific">Actinophytocola xinjiangensis</name>
    <dbReference type="NCBI Taxonomy" id="485602"/>
    <lineage>
        <taxon>Bacteria</taxon>
        <taxon>Bacillati</taxon>
        <taxon>Actinomycetota</taxon>
        <taxon>Actinomycetes</taxon>
        <taxon>Pseudonocardiales</taxon>
        <taxon>Pseudonocardiaceae</taxon>
    </lineage>
</organism>
<dbReference type="RefSeq" id="WP_075138368.1">
    <property type="nucleotide sequence ID" value="NZ_MSIF01000042.1"/>
</dbReference>
<protein>
    <recommendedName>
        <fullName evidence="4">Excreted virulence factor EspC (Type VII ESX diderm)</fullName>
    </recommendedName>
</protein>
<sequence length="130" mass="14020">MRLESLAEFQKTLRTVLGDYTNIVDLLDAGNPTTTTGGPQELLGQALLPGSTRAYEASRTLIDNYTGLYNDISSAHDAMIARLRTADEALTDNREGYARHEATRESAFRDLAGELPGTAWGGDRGTAGTE</sequence>
<evidence type="ECO:0000313" key="3">
    <source>
        <dbReference type="Proteomes" id="UP000185696"/>
    </source>
</evidence>
<dbReference type="EMBL" id="MSIF01000042">
    <property type="protein sequence ID" value="OLF04527.1"/>
    <property type="molecule type" value="Genomic_DNA"/>
</dbReference>
<evidence type="ECO:0008006" key="4">
    <source>
        <dbReference type="Google" id="ProtNLM"/>
    </source>
</evidence>
<reference evidence="2 3" key="1">
    <citation type="submission" date="2016-12" db="EMBL/GenBank/DDBJ databases">
        <title>The draft genome sequence of Actinophytocola xinjiangensis.</title>
        <authorList>
            <person name="Wang W."/>
            <person name="Yuan L."/>
        </authorList>
    </citation>
    <scope>NUCLEOTIDE SEQUENCE [LARGE SCALE GENOMIC DNA]</scope>
    <source>
        <strain evidence="2 3">CGMCC 4.4663</strain>
    </source>
</reference>
<evidence type="ECO:0000256" key="1">
    <source>
        <dbReference type="SAM" id="MobiDB-lite"/>
    </source>
</evidence>
<dbReference type="Proteomes" id="UP000185696">
    <property type="component" value="Unassembled WGS sequence"/>
</dbReference>
<name>A0A7Z0WCX8_9PSEU</name>
<keyword evidence="3" id="KW-1185">Reference proteome</keyword>
<gene>
    <name evidence="2" type="ORF">BLA60_40260</name>
</gene>
<dbReference type="AlphaFoldDB" id="A0A7Z0WCX8"/>
<accession>A0A7Z0WCX8</accession>
<feature type="compositionally biased region" description="Basic and acidic residues" evidence="1">
    <location>
        <begin position="97"/>
        <end position="112"/>
    </location>
</feature>
<feature type="region of interest" description="Disordered" evidence="1">
    <location>
        <begin position="97"/>
        <end position="130"/>
    </location>
</feature>
<feature type="compositionally biased region" description="Gly residues" evidence="1">
    <location>
        <begin position="119"/>
        <end position="130"/>
    </location>
</feature>
<comment type="caution">
    <text evidence="2">The sequence shown here is derived from an EMBL/GenBank/DDBJ whole genome shotgun (WGS) entry which is preliminary data.</text>
</comment>